<feature type="non-terminal residue" evidence="1">
    <location>
        <position position="1"/>
    </location>
</feature>
<name>A0A151XI08_9HYME</name>
<evidence type="ECO:0000313" key="2">
    <source>
        <dbReference type="Proteomes" id="UP000075809"/>
    </source>
</evidence>
<dbReference type="EMBL" id="KQ982116">
    <property type="protein sequence ID" value="KYQ59955.1"/>
    <property type="molecule type" value="Genomic_DNA"/>
</dbReference>
<proteinExistence type="predicted"/>
<reference evidence="1 2" key="1">
    <citation type="submission" date="2015-09" db="EMBL/GenBank/DDBJ databases">
        <title>Trachymyrmex zeteki WGS genome.</title>
        <authorList>
            <person name="Nygaard S."/>
            <person name="Hu H."/>
            <person name="Boomsma J."/>
            <person name="Zhang G."/>
        </authorList>
    </citation>
    <scope>NUCLEOTIDE SEQUENCE [LARGE SCALE GENOMIC DNA]</scope>
    <source>
        <strain evidence="1">Tzet28-1</strain>
        <tissue evidence="1">Whole body</tissue>
    </source>
</reference>
<keyword evidence="2" id="KW-1185">Reference proteome</keyword>
<dbReference type="STRING" id="64791.A0A151XI08"/>
<gene>
    <name evidence="1" type="ORF">ALC60_01052</name>
</gene>
<evidence type="ECO:0000313" key="1">
    <source>
        <dbReference type="EMBL" id="KYQ59955.1"/>
    </source>
</evidence>
<sequence>LVQFAFAISQCRTCRGRSVVEFLIFSLDGCDYSFMGHETISRYNPTKSRNLSGGSIYFCSLTIPSPSRSASLIISSTSSSDNFSPRFVITCRSSFEDIKPSLYLEFLCIVESLLPERLAKFIFPVGAFHLLRHHLQEFIKLDGTVSILIHFIHHIAQFCL</sequence>
<dbReference type="Proteomes" id="UP000075809">
    <property type="component" value="Unassembled WGS sequence"/>
</dbReference>
<accession>A0A151XI08</accession>
<dbReference type="AlphaFoldDB" id="A0A151XI08"/>
<organism evidence="1 2">
    <name type="scientific">Mycetomoellerius zeteki</name>
    <dbReference type="NCBI Taxonomy" id="64791"/>
    <lineage>
        <taxon>Eukaryota</taxon>
        <taxon>Metazoa</taxon>
        <taxon>Ecdysozoa</taxon>
        <taxon>Arthropoda</taxon>
        <taxon>Hexapoda</taxon>
        <taxon>Insecta</taxon>
        <taxon>Pterygota</taxon>
        <taxon>Neoptera</taxon>
        <taxon>Endopterygota</taxon>
        <taxon>Hymenoptera</taxon>
        <taxon>Apocrita</taxon>
        <taxon>Aculeata</taxon>
        <taxon>Formicoidea</taxon>
        <taxon>Formicidae</taxon>
        <taxon>Myrmicinae</taxon>
        <taxon>Mycetomoellerius</taxon>
    </lineage>
</organism>
<protein>
    <submittedName>
        <fullName evidence="1">Uncharacterized protein</fullName>
    </submittedName>
</protein>